<evidence type="ECO:0000313" key="1">
    <source>
        <dbReference type="EMBL" id="QDU76280.1"/>
    </source>
</evidence>
<dbReference type="OrthoDB" id="291697at2"/>
<evidence type="ECO:0008006" key="3">
    <source>
        <dbReference type="Google" id="ProtNLM"/>
    </source>
</evidence>
<accession>A0A518CAQ2</accession>
<organism evidence="1 2">
    <name type="scientific">Bremerella volcania</name>
    <dbReference type="NCBI Taxonomy" id="2527984"/>
    <lineage>
        <taxon>Bacteria</taxon>
        <taxon>Pseudomonadati</taxon>
        <taxon>Planctomycetota</taxon>
        <taxon>Planctomycetia</taxon>
        <taxon>Pirellulales</taxon>
        <taxon>Pirellulaceae</taxon>
        <taxon>Bremerella</taxon>
    </lineage>
</organism>
<evidence type="ECO:0000313" key="2">
    <source>
        <dbReference type="Proteomes" id="UP000318626"/>
    </source>
</evidence>
<proteinExistence type="predicted"/>
<gene>
    <name evidence="1" type="ORF">Pan97_33270</name>
</gene>
<dbReference type="EMBL" id="CP036289">
    <property type="protein sequence ID" value="QDU76280.1"/>
    <property type="molecule type" value="Genomic_DNA"/>
</dbReference>
<reference evidence="2" key="1">
    <citation type="submission" date="2019-02" db="EMBL/GenBank/DDBJ databases">
        <title>Deep-cultivation of Planctomycetes and their phenomic and genomic characterization uncovers novel biology.</title>
        <authorList>
            <person name="Wiegand S."/>
            <person name="Jogler M."/>
            <person name="Boedeker C."/>
            <person name="Pinto D."/>
            <person name="Vollmers J."/>
            <person name="Rivas-Marin E."/>
            <person name="Kohn T."/>
            <person name="Peeters S.H."/>
            <person name="Heuer A."/>
            <person name="Rast P."/>
            <person name="Oberbeckmann S."/>
            <person name="Bunk B."/>
            <person name="Jeske O."/>
            <person name="Meyerdierks A."/>
            <person name="Storesund J.E."/>
            <person name="Kallscheuer N."/>
            <person name="Luecker S."/>
            <person name="Lage O.M."/>
            <person name="Pohl T."/>
            <person name="Merkel B.J."/>
            <person name="Hornburger P."/>
            <person name="Mueller R.-W."/>
            <person name="Bruemmer F."/>
            <person name="Labrenz M."/>
            <person name="Spormann A.M."/>
            <person name="Op den Camp H."/>
            <person name="Overmann J."/>
            <person name="Amann R."/>
            <person name="Jetten M.S.M."/>
            <person name="Mascher T."/>
            <person name="Medema M.H."/>
            <person name="Devos D.P."/>
            <person name="Kaster A.-K."/>
            <person name="Ovreas L."/>
            <person name="Rohde M."/>
            <person name="Galperin M.Y."/>
            <person name="Jogler C."/>
        </authorList>
    </citation>
    <scope>NUCLEOTIDE SEQUENCE [LARGE SCALE GENOMIC DNA]</scope>
    <source>
        <strain evidence="2">Pan97</strain>
    </source>
</reference>
<keyword evidence="2" id="KW-1185">Reference proteome</keyword>
<dbReference type="RefSeq" id="WP_144974283.1">
    <property type="nucleotide sequence ID" value="NZ_CP036289.1"/>
</dbReference>
<dbReference type="Proteomes" id="UP000318626">
    <property type="component" value="Chromosome"/>
</dbReference>
<dbReference type="KEGG" id="bvo:Pan97_33270"/>
<dbReference type="AlphaFoldDB" id="A0A518CAQ2"/>
<protein>
    <recommendedName>
        <fullName evidence="3">Carboxypeptidase regulatory-like domain-containing protein</fullName>
    </recommendedName>
</protein>
<name>A0A518CAQ2_9BACT</name>
<sequence length="130" mass="13758">MHYALKSMALLVVLGLLIPLAGCGGPREIVVKGTVTFEGEPVETGEIIFIPADGVGPVGAGPINNGEFSFIAPPGEKKVEITANRVGDKPAPDGLPNYIPYIPKKYNTATTLTATVENKAENTYTFDLEK</sequence>